<evidence type="ECO:0000259" key="8">
    <source>
        <dbReference type="PROSITE" id="PS50937"/>
    </source>
</evidence>
<evidence type="ECO:0000256" key="2">
    <source>
        <dbReference type="ARBA" id="ARBA00017250"/>
    </source>
</evidence>
<dbReference type="InterPro" id="IPR047057">
    <property type="entry name" value="MerR_fam"/>
</dbReference>
<dbReference type="AlphaFoldDB" id="A0A380C665"/>
<evidence type="ECO:0000256" key="3">
    <source>
        <dbReference type="ARBA" id="ARBA00023008"/>
    </source>
</evidence>
<keyword evidence="3" id="KW-0186">Copper</keyword>
<dbReference type="Pfam" id="PF13411">
    <property type="entry name" value="MerR_1"/>
    <property type="match status" value="1"/>
</dbReference>
<accession>A0A380C665</accession>
<evidence type="ECO:0000256" key="5">
    <source>
        <dbReference type="ARBA" id="ARBA00023159"/>
    </source>
</evidence>
<dbReference type="SUPFAM" id="SSF46955">
    <property type="entry name" value="Putative DNA-binding domain"/>
    <property type="match status" value="1"/>
</dbReference>
<dbReference type="InterPro" id="IPR009061">
    <property type="entry name" value="DNA-bd_dom_put_sf"/>
</dbReference>
<evidence type="ECO:0000256" key="1">
    <source>
        <dbReference type="ARBA" id="ARBA00011738"/>
    </source>
</evidence>
<dbReference type="PRINTS" id="PR00040">
    <property type="entry name" value="HTHMERR"/>
</dbReference>
<sequence length="132" mass="14721">MKIGEVAKATGLSIKSIRYYHDIGLVEAHRGDNGYREYQAAEIEALKFLQHCRELGFTLDECRDLLQLKHNPKRCAEDVKRLAKGHLQALEDKMARLASLHAQLSELVSQCRGGNQSECAIIDGLSSEAKQA</sequence>
<gene>
    <name evidence="9" type="primary">hmrR</name>
    <name evidence="9" type="ORF">NCTC10738_04502</name>
</gene>
<evidence type="ECO:0000313" key="10">
    <source>
        <dbReference type="Proteomes" id="UP000254069"/>
    </source>
</evidence>
<evidence type="ECO:0000256" key="6">
    <source>
        <dbReference type="ARBA" id="ARBA00031472"/>
    </source>
</evidence>
<evidence type="ECO:0000256" key="4">
    <source>
        <dbReference type="ARBA" id="ARBA00023125"/>
    </source>
</evidence>
<dbReference type="InterPro" id="IPR000551">
    <property type="entry name" value="MerR-type_HTH_dom"/>
</dbReference>
<keyword evidence="4" id="KW-0238">DNA-binding</keyword>
<protein>
    <recommendedName>
        <fullName evidence="2">HTH-type transcriptional regulator CueR</fullName>
    </recommendedName>
    <alternativeName>
        <fullName evidence="7">Copper efflux regulator</fullName>
    </alternativeName>
    <alternativeName>
        <fullName evidence="6">Copper export regulator</fullName>
    </alternativeName>
</protein>
<dbReference type="PANTHER" id="PTHR30204">
    <property type="entry name" value="REDOX-CYCLING DRUG-SENSING TRANSCRIPTIONAL ACTIVATOR SOXR"/>
    <property type="match status" value="1"/>
</dbReference>
<feature type="domain" description="HTH merR-type" evidence="8">
    <location>
        <begin position="1"/>
        <end position="68"/>
    </location>
</feature>
<name>A0A380C665_9GAMM</name>
<keyword evidence="5" id="KW-0010">Activator</keyword>
<dbReference type="SMART" id="SM00422">
    <property type="entry name" value="HTH_MERR"/>
    <property type="match status" value="1"/>
</dbReference>
<organism evidence="9 10">
    <name type="scientific">Shewanella algae</name>
    <dbReference type="NCBI Taxonomy" id="38313"/>
    <lineage>
        <taxon>Bacteria</taxon>
        <taxon>Pseudomonadati</taxon>
        <taxon>Pseudomonadota</taxon>
        <taxon>Gammaproteobacteria</taxon>
        <taxon>Alteromonadales</taxon>
        <taxon>Shewanellaceae</taxon>
        <taxon>Shewanella</taxon>
    </lineage>
</organism>
<dbReference type="EMBL" id="UGYO01000002">
    <property type="protein sequence ID" value="SUJ13665.1"/>
    <property type="molecule type" value="Genomic_DNA"/>
</dbReference>
<proteinExistence type="predicted"/>
<evidence type="ECO:0000313" key="9">
    <source>
        <dbReference type="EMBL" id="SUJ13665.1"/>
    </source>
</evidence>
<dbReference type="PANTHER" id="PTHR30204:SF16">
    <property type="entry name" value="HTH-TYPE TRANSCRIPTIONAL REGULATOR CUER"/>
    <property type="match status" value="1"/>
</dbReference>
<dbReference type="PROSITE" id="PS50937">
    <property type="entry name" value="HTH_MERR_2"/>
    <property type="match status" value="1"/>
</dbReference>
<dbReference type="Proteomes" id="UP000254069">
    <property type="component" value="Unassembled WGS sequence"/>
</dbReference>
<dbReference type="RefSeq" id="WP_115390588.1">
    <property type="nucleotide sequence ID" value="NZ_CP129401.1"/>
</dbReference>
<evidence type="ECO:0000256" key="7">
    <source>
        <dbReference type="ARBA" id="ARBA00032335"/>
    </source>
</evidence>
<reference evidence="9 10" key="1">
    <citation type="submission" date="2018-06" db="EMBL/GenBank/DDBJ databases">
        <authorList>
            <consortium name="Pathogen Informatics"/>
            <person name="Doyle S."/>
        </authorList>
    </citation>
    <scope>NUCLEOTIDE SEQUENCE [LARGE SCALE GENOMIC DNA]</scope>
    <source>
        <strain evidence="9 10">NCTC10738</strain>
    </source>
</reference>
<dbReference type="GO" id="GO:0003700">
    <property type="term" value="F:DNA-binding transcription factor activity"/>
    <property type="evidence" value="ECO:0007669"/>
    <property type="project" value="InterPro"/>
</dbReference>
<dbReference type="Gene3D" id="1.10.1660.10">
    <property type="match status" value="1"/>
</dbReference>
<dbReference type="GO" id="GO:0003677">
    <property type="term" value="F:DNA binding"/>
    <property type="evidence" value="ECO:0007669"/>
    <property type="project" value="UniProtKB-KW"/>
</dbReference>
<comment type="subunit">
    <text evidence="1">Homodimer.</text>
</comment>
<keyword evidence="10" id="KW-1185">Reference proteome</keyword>